<evidence type="ECO:0000256" key="4">
    <source>
        <dbReference type="ARBA" id="ARBA00010869"/>
    </source>
</evidence>
<evidence type="ECO:0000256" key="5">
    <source>
        <dbReference type="ARBA" id="ARBA00011447"/>
    </source>
</evidence>
<reference evidence="14 15" key="1">
    <citation type="submission" date="2020-08" db="EMBL/GenBank/DDBJ databases">
        <title>Genomic Encyclopedia of Archaeal and Bacterial Type Strains, Phase II (KMG-II): from individual species to whole genera.</title>
        <authorList>
            <person name="Goeker M."/>
        </authorList>
    </citation>
    <scope>NUCLEOTIDE SEQUENCE [LARGE SCALE GENOMIC DNA]</scope>
    <source>
        <strain evidence="14 15">DSM 23288</strain>
    </source>
</reference>
<evidence type="ECO:0000256" key="12">
    <source>
        <dbReference type="ARBA" id="ARBA00031427"/>
    </source>
</evidence>
<feature type="domain" description="ACT" evidence="13">
    <location>
        <begin position="341"/>
        <end position="416"/>
    </location>
</feature>
<comment type="similarity">
    <text evidence="4">Belongs to the serine/threonine dehydratase family.</text>
</comment>
<proteinExistence type="inferred from homology"/>
<evidence type="ECO:0000256" key="10">
    <source>
        <dbReference type="ARBA" id="ARBA00023239"/>
    </source>
</evidence>
<gene>
    <name evidence="14" type="ORF">BDZ31_000111</name>
</gene>
<sequence>MQGSAGAAPVDEAWQIDRLVAAHAASAAVVRRTPVLTSASISERCGGTVALKAECMQRTGSFKLRGALNKLRTLGDGADAARGVVAGSAGNHAQALAYAARHVGVPCEIFMPVDAAVSKLDAVRAFDARVHQQGGSVDECVELARRRAEEADLVLVHPFDDRDVIAGQAGVGIELAEDVEDLRRVIVPIGGGGLASGVALALTQLRPEVEVIGVQAARCAPVAASVADGGPIEPQGSRTIADGIAVKRPGALTLPLIRRWLTRVVTIEEDAIAEAMVILLERSKLLVEGAGATALAALLTETVTPARDGTTVAILSGGNVDLGLLATIAAHAETRAGRRARFHTRVRDRPGGLAELLTTLAGVHANVLALEHVRDGIELPLRETGVAVTIETRGTTHLQRVLARLRGAGYELTVEA</sequence>
<dbReference type="SUPFAM" id="SSF53686">
    <property type="entry name" value="Tryptophan synthase beta subunit-like PLP-dependent enzymes"/>
    <property type="match status" value="1"/>
</dbReference>
<keyword evidence="10 14" id="KW-0456">Lyase</keyword>
<evidence type="ECO:0000256" key="11">
    <source>
        <dbReference type="ARBA" id="ARBA00025527"/>
    </source>
</evidence>
<comment type="subunit">
    <text evidence="5">In the native structure, TdcB is in a dimeric form, whereas in the TdcB-AMP complex, it exists in a tetrameric form (dimer of dimers).</text>
</comment>
<comment type="caution">
    <text evidence="14">The sequence shown here is derived from an EMBL/GenBank/DDBJ whole genome shotgun (WGS) entry which is preliminary data.</text>
</comment>
<evidence type="ECO:0000256" key="2">
    <source>
        <dbReference type="ARBA" id="ARBA00001933"/>
    </source>
</evidence>
<dbReference type="GO" id="GO:0004794">
    <property type="term" value="F:threonine deaminase activity"/>
    <property type="evidence" value="ECO:0007669"/>
    <property type="project" value="UniProtKB-EC"/>
</dbReference>
<keyword evidence="15" id="KW-1185">Reference proteome</keyword>
<dbReference type="Gene3D" id="3.40.50.1100">
    <property type="match status" value="2"/>
</dbReference>
<dbReference type="FunFam" id="3.40.50.1100:FF:000005">
    <property type="entry name" value="Threonine dehydratase catabolic"/>
    <property type="match status" value="1"/>
</dbReference>
<dbReference type="CDD" id="cd04886">
    <property type="entry name" value="ACT_ThrD-II-like"/>
    <property type="match status" value="1"/>
</dbReference>
<accession>A0A840I8V5</accession>
<dbReference type="InterPro" id="IPR036052">
    <property type="entry name" value="TrpB-like_PALP_sf"/>
</dbReference>
<evidence type="ECO:0000256" key="9">
    <source>
        <dbReference type="ARBA" id="ARBA00022898"/>
    </source>
</evidence>
<evidence type="ECO:0000313" key="15">
    <source>
        <dbReference type="Proteomes" id="UP000585272"/>
    </source>
</evidence>
<dbReference type="InterPro" id="IPR050147">
    <property type="entry name" value="Ser/Thr_Dehydratase"/>
</dbReference>
<evidence type="ECO:0000256" key="7">
    <source>
        <dbReference type="ARBA" id="ARBA00022248"/>
    </source>
</evidence>
<dbReference type="PROSITE" id="PS51671">
    <property type="entry name" value="ACT"/>
    <property type="match status" value="1"/>
</dbReference>
<evidence type="ECO:0000259" key="13">
    <source>
        <dbReference type="PROSITE" id="PS51671"/>
    </source>
</evidence>
<evidence type="ECO:0000313" key="14">
    <source>
        <dbReference type="EMBL" id="MBB4660538.1"/>
    </source>
</evidence>
<evidence type="ECO:0000256" key="8">
    <source>
        <dbReference type="ARBA" id="ARBA00022533"/>
    </source>
</evidence>
<dbReference type="InterPro" id="IPR001926">
    <property type="entry name" value="TrpB-like_PALP"/>
</dbReference>
<keyword evidence="9" id="KW-0663">Pyridoxal phosphate</keyword>
<dbReference type="Proteomes" id="UP000585272">
    <property type="component" value="Unassembled WGS sequence"/>
</dbReference>
<dbReference type="Pfam" id="PF01842">
    <property type="entry name" value="ACT"/>
    <property type="match status" value="1"/>
</dbReference>
<keyword evidence="8" id="KW-0021">Allosteric enzyme</keyword>
<dbReference type="RefSeq" id="WP_183337954.1">
    <property type="nucleotide sequence ID" value="NZ_JACHNU010000001.1"/>
</dbReference>
<dbReference type="NCBIfam" id="TIGR01127">
    <property type="entry name" value="ilvA_1Cterm"/>
    <property type="match status" value="1"/>
</dbReference>
<dbReference type="InterPro" id="IPR044561">
    <property type="entry name" value="ACT_ThrD-II-like"/>
</dbReference>
<comment type="pathway">
    <text evidence="3">Amino-acid degradation; L-threonine degradation via propanoate pathway; propanoate from L-threonine: step 1/4.</text>
</comment>
<dbReference type="InterPro" id="IPR000634">
    <property type="entry name" value="Ser/Thr_deHydtase_PyrdxlP-BS"/>
</dbReference>
<evidence type="ECO:0000256" key="1">
    <source>
        <dbReference type="ARBA" id="ARBA00001274"/>
    </source>
</evidence>
<comment type="cofactor">
    <cofactor evidence="2">
        <name>pyridoxal 5'-phosphate</name>
        <dbReference type="ChEBI" id="CHEBI:597326"/>
    </cofactor>
</comment>
<dbReference type="GO" id="GO:0006565">
    <property type="term" value="P:L-serine catabolic process"/>
    <property type="evidence" value="ECO:0007669"/>
    <property type="project" value="TreeGrafter"/>
</dbReference>
<dbReference type="PANTHER" id="PTHR48078:SF6">
    <property type="entry name" value="L-THREONINE DEHYDRATASE CATABOLIC TDCB"/>
    <property type="match status" value="1"/>
</dbReference>
<protein>
    <recommendedName>
        <fullName evidence="7">L-threonine dehydratase catabolic TdcB</fullName>
        <ecNumber evidence="6">4.3.1.19</ecNumber>
    </recommendedName>
    <alternativeName>
        <fullName evidence="12">Threonine deaminase</fullName>
    </alternativeName>
</protein>
<dbReference type="EC" id="4.3.1.19" evidence="6"/>
<comment type="function">
    <text evidence="11">Catalyzes the anaerobic formation of alpha-ketobutyrate and ammonia from threonine in a two-step reaction. The first step involved a dehydration of threonine and a production of enamine intermediates (aminocrotonate), which tautomerizes to its imine form (iminobutyrate). Both intermediates are unstable and short-lived. The second step is the nonenzymatic hydrolysis of the enamine/imine intermediates to form 2-ketobutyrate and free ammonia. In the low water environment of the cell, the second step is accelerated by RidA.</text>
</comment>
<evidence type="ECO:0000256" key="6">
    <source>
        <dbReference type="ARBA" id="ARBA00012096"/>
    </source>
</evidence>
<evidence type="ECO:0000256" key="3">
    <source>
        <dbReference type="ARBA" id="ARBA00004958"/>
    </source>
</evidence>
<dbReference type="PROSITE" id="PS00165">
    <property type="entry name" value="DEHYDRATASE_SER_THR"/>
    <property type="match status" value="1"/>
</dbReference>
<dbReference type="AlphaFoldDB" id="A0A840I8V5"/>
<dbReference type="Pfam" id="PF00291">
    <property type="entry name" value="PALP"/>
    <property type="match status" value="1"/>
</dbReference>
<dbReference type="FunFam" id="3.40.50.1100:FF:000007">
    <property type="entry name" value="L-threonine dehydratase catabolic TdcB"/>
    <property type="match status" value="1"/>
</dbReference>
<dbReference type="GO" id="GO:0030170">
    <property type="term" value="F:pyridoxal phosphate binding"/>
    <property type="evidence" value="ECO:0007669"/>
    <property type="project" value="InterPro"/>
</dbReference>
<dbReference type="PANTHER" id="PTHR48078">
    <property type="entry name" value="THREONINE DEHYDRATASE, MITOCHONDRIAL-RELATED"/>
    <property type="match status" value="1"/>
</dbReference>
<dbReference type="InterPro" id="IPR002912">
    <property type="entry name" value="ACT_dom"/>
</dbReference>
<dbReference type="GO" id="GO:0006567">
    <property type="term" value="P:L-threonine catabolic process"/>
    <property type="evidence" value="ECO:0007669"/>
    <property type="project" value="InterPro"/>
</dbReference>
<dbReference type="GO" id="GO:0009097">
    <property type="term" value="P:isoleucine biosynthetic process"/>
    <property type="evidence" value="ECO:0007669"/>
    <property type="project" value="TreeGrafter"/>
</dbReference>
<dbReference type="GO" id="GO:0003941">
    <property type="term" value="F:L-serine ammonia-lyase activity"/>
    <property type="evidence" value="ECO:0007669"/>
    <property type="project" value="TreeGrafter"/>
</dbReference>
<comment type="catalytic activity">
    <reaction evidence="1">
        <text>L-threonine = 2-oxobutanoate + NH4(+)</text>
        <dbReference type="Rhea" id="RHEA:22108"/>
        <dbReference type="ChEBI" id="CHEBI:16763"/>
        <dbReference type="ChEBI" id="CHEBI:28938"/>
        <dbReference type="ChEBI" id="CHEBI:57926"/>
        <dbReference type="EC" id="4.3.1.19"/>
    </reaction>
</comment>
<organism evidence="14 15">
    <name type="scientific">Conexibacter arvalis</name>
    <dbReference type="NCBI Taxonomy" id="912552"/>
    <lineage>
        <taxon>Bacteria</taxon>
        <taxon>Bacillati</taxon>
        <taxon>Actinomycetota</taxon>
        <taxon>Thermoleophilia</taxon>
        <taxon>Solirubrobacterales</taxon>
        <taxon>Conexibacteraceae</taxon>
        <taxon>Conexibacter</taxon>
    </lineage>
</organism>
<name>A0A840I8V5_9ACTN</name>
<dbReference type="InterPro" id="IPR005789">
    <property type="entry name" value="Thr_deHydtase_catblc"/>
</dbReference>
<dbReference type="CDD" id="cd01562">
    <property type="entry name" value="Thr-dehyd"/>
    <property type="match status" value="1"/>
</dbReference>
<dbReference type="EMBL" id="JACHNU010000001">
    <property type="protein sequence ID" value="MBB4660538.1"/>
    <property type="molecule type" value="Genomic_DNA"/>
</dbReference>